<name>A0AAD8MWR6_9APIA</name>
<accession>A0AAD8MWR6</accession>
<dbReference type="AlphaFoldDB" id="A0AAD8MWR6"/>
<proteinExistence type="predicted"/>
<reference evidence="1" key="1">
    <citation type="submission" date="2023-02" db="EMBL/GenBank/DDBJ databases">
        <title>Genome of toxic invasive species Heracleum sosnowskyi carries increased number of genes despite the absence of recent whole-genome duplications.</title>
        <authorList>
            <person name="Schelkunov M."/>
            <person name="Shtratnikova V."/>
            <person name="Makarenko M."/>
            <person name="Klepikova A."/>
            <person name="Omelchenko D."/>
            <person name="Novikova G."/>
            <person name="Obukhova E."/>
            <person name="Bogdanov V."/>
            <person name="Penin A."/>
            <person name="Logacheva M."/>
        </authorList>
    </citation>
    <scope>NUCLEOTIDE SEQUENCE</scope>
    <source>
        <strain evidence="1">Hsosn_3</strain>
        <tissue evidence="1">Leaf</tissue>
    </source>
</reference>
<evidence type="ECO:0000313" key="2">
    <source>
        <dbReference type="Proteomes" id="UP001237642"/>
    </source>
</evidence>
<evidence type="ECO:0000313" key="1">
    <source>
        <dbReference type="EMBL" id="KAK1388096.1"/>
    </source>
</evidence>
<sequence length="117" mass="13368">MLSYRVLNLLHFVRELLKDPFLQLENPKATIHNQRALPPQIPQATSFLSSGTLSMDIDYEYNQSIEGNKKLDSSIALTLRIADLNGHLRNIHFKFYLDTDTALPVSSEMVEQLISRP</sequence>
<reference evidence="1" key="2">
    <citation type="submission" date="2023-05" db="EMBL/GenBank/DDBJ databases">
        <authorList>
            <person name="Schelkunov M.I."/>
        </authorList>
    </citation>
    <scope>NUCLEOTIDE SEQUENCE</scope>
    <source>
        <strain evidence="1">Hsosn_3</strain>
        <tissue evidence="1">Leaf</tissue>
    </source>
</reference>
<dbReference type="EMBL" id="JAUIZM010000004">
    <property type="protein sequence ID" value="KAK1388096.1"/>
    <property type="molecule type" value="Genomic_DNA"/>
</dbReference>
<organism evidence="1 2">
    <name type="scientific">Heracleum sosnowskyi</name>
    <dbReference type="NCBI Taxonomy" id="360622"/>
    <lineage>
        <taxon>Eukaryota</taxon>
        <taxon>Viridiplantae</taxon>
        <taxon>Streptophyta</taxon>
        <taxon>Embryophyta</taxon>
        <taxon>Tracheophyta</taxon>
        <taxon>Spermatophyta</taxon>
        <taxon>Magnoliopsida</taxon>
        <taxon>eudicotyledons</taxon>
        <taxon>Gunneridae</taxon>
        <taxon>Pentapetalae</taxon>
        <taxon>asterids</taxon>
        <taxon>campanulids</taxon>
        <taxon>Apiales</taxon>
        <taxon>Apiaceae</taxon>
        <taxon>Apioideae</taxon>
        <taxon>apioid superclade</taxon>
        <taxon>Tordylieae</taxon>
        <taxon>Tordyliinae</taxon>
        <taxon>Heracleum</taxon>
    </lineage>
</organism>
<comment type="caution">
    <text evidence="1">The sequence shown here is derived from an EMBL/GenBank/DDBJ whole genome shotgun (WGS) entry which is preliminary data.</text>
</comment>
<protein>
    <submittedName>
        <fullName evidence="1">Uncharacterized protein</fullName>
    </submittedName>
</protein>
<dbReference type="Proteomes" id="UP001237642">
    <property type="component" value="Unassembled WGS sequence"/>
</dbReference>
<gene>
    <name evidence="1" type="ORF">POM88_016274</name>
</gene>
<keyword evidence="2" id="KW-1185">Reference proteome</keyword>